<keyword evidence="3" id="KW-1185">Reference proteome</keyword>
<proteinExistence type="predicted"/>
<sequence>MKILLFISLLFTGVYQAQLCIIDDNDGYTNVREKADQNSKIIGKIVDHQVFAIDSYVQDEENKSKDWIAVKFPVNINKKSDFLKFEGEEKTGYIHKSRLVELESLPKFESKELNPHKVSHQNKDVEIIIETQTFNKSKHQITQSDKGFYEIDGEKVFNYYGGDTTEIKNITVKSKNRTYNFPKTSFKNLMGIEVTNSVVYNGKKGDLYITFNAGDGGDSYNIIFCVKDNKLISRTITSTIP</sequence>
<protein>
    <recommendedName>
        <fullName evidence="4">SH3 domain-containing protein</fullName>
    </recommendedName>
</protein>
<dbReference type="AlphaFoldDB" id="A0A085BHU5"/>
<dbReference type="Gene3D" id="2.30.30.40">
    <property type="entry name" value="SH3 Domains"/>
    <property type="match status" value="1"/>
</dbReference>
<evidence type="ECO:0000313" key="3">
    <source>
        <dbReference type="Proteomes" id="UP000028623"/>
    </source>
</evidence>
<dbReference type="STRING" id="421072.SAMN04488097_2361"/>
<gene>
    <name evidence="2" type="ORF">IO89_08730</name>
</gene>
<dbReference type="eggNOG" id="ENOG5030XTY">
    <property type="taxonomic scope" value="Bacteria"/>
</dbReference>
<dbReference type="EMBL" id="JPLY01000003">
    <property type="protein sequence ID" value="KFC22040.1"/>
    <property type="molecule type" value="Genomic_DNA"/>
</dbReference>
<evidence type="ECO:0008006" key="4">
    <source>
        <dbReference type="Google" id="ProtNLM"/>
    </source>
</evidence>
<comment type="caution">
    <text evidence="2">The sequence shown here is derived from an EMBL/GenBank/DDBJ whole genome shotgun (WGS) entry which is preliminary data.</text>
</comment>
<dbReference type="Proteomes" id="UP000028623">
    <property type="component" value="Unassembled WGS sequence"/>
</dbReference>
<feature type="signal peptide" evidence="1">
    <location>
        <begin position="1"/>
        <end position="17"/>
    </location>
</feature>
<organism evidence="2 3">
    <name type="scientific">Epilithonimonas lactis</name>
    <dbReference type="NCBI Taxonomy" id="421072"/>
    <lineage>
        <taxon>Bacteria</taxon>
        <taxon>Pseudomonadati</taxon>
        <taxon>Bacteroidota</taxon>
        <taxon>Flavobacteriia</taxon>
        <taxon>Flavobacteriales</taxon>
        <taxon>Weeksellaceae</taxon>
        <taxon>Chryseobacterium group</taxon>
        <taxon>Epilithonimonas</taxon>
    </lineage>
</organism>
<reference evidence="2 3" key="1">
    <citation type="submission" date="2014-07" db="EMBL/GenBank/DDBJ databases">
        <title>Epilithonimonas lactis LMG 22401 Genome.</title>
        <authorList>
            <person name="Pipes S.E."/>
            <person name="Stropko S.J."/>
        </authorList>
    </citation>
    <scope>NUCLEOTIDE SEQUENCE [LARGE SCALE GENOMIC DNA]</scope>
    <source>
        <strain evidence="2 3">LMG 24401</strain>
    </source>
</reference>
<dbReference type="RefSeq" id="WP_034975367.1">
    <property type="nucleotide sequence ID" value="NZ_FOFI01000003.1"/>
</dbReference>
<evidence type="ECO:0000256" key="1">
    <source>
        <dbReference type="SAM" id="SignalP"/>
    </source>
</evidence>
<accession>A0A085BHU5</accession>
<name>A0A085BHU5_9FLAO</name>
<feature type="chain" id="PRO_5001787078" description="SH3 domain-containing protein" evidence="1">
    <location>
        <begin position="18"/>
        <end position="241"/>
    </location>
</feature>
<keyword evidence="1" id="KW-0732">Signal</keyword>
<evidence type="ECO:0000313" key="2">
    <source>
        <dbReference type="EMBL" id="KFC22040.1"/>
    </source>
</evidence>
<dbReference type="OrthoDB" id="7054664at2"/>